<dbReference type="InterPro" id="IPR002372">
    <property type="entry name" value="PQQ_rpt_dom"/>
</dbReference>
<dbReference type="Proteomes" id="UP000269721">
    <property type="component" value="Unassembled WGS sequence"/>
</dbReference>
<accession>A0A4P9WGA0</accession>
<evidence type="ECO:0000313" key="3">
    <source>
        <dbReference type="EMBL" id="RKO90935.1"/>
    </source>
</evidence>
<name>A0A4P9WGA0_9FUNG</name>
<reference evidence="4" key="1">
    <citation type="journal article" date="2018" name="Nat. Microbiol.">
        <title>Leveraging single-cell genomics to expand the fungal tree of life.</title>
        <authorList>
            <person name="Ahrendt S.R."/>
            <person name="Quandt C.A."/>
            <person name="Ciobanu D."/>
            <person name="Clum A."/>
            <person name="Salamov A."/>
            <person name="Andreopoulos B."/>
            <person name="Cheng J.F."/>
            <person name="Woyke T."/>
            <person name="Pelin A."/>
            <person name="Henrissat B."/>
            <person name="Reynolds N.K."/>
            <person name="Benny G.L."/>
            <person name="Smith M.E."/>
            <person name="James T.Y."/>
            <person name="Grigoriev I.V."/>
        </authorList>
    </citation>
    <scope>NUCLEOTIDE SEQUENCE [LARGE SCALE GENOMIC DNA]</scope>
</reference>
<organism evidence="3 4">
    <name type="scientific">Blyttiomyces helicus</name>
    <dbReference type="NCBI Taxonomy" id="388810"/>
    <lineage>
        <taxon>Eukaryota</taxon>
        <taxon>Fungi</taxon>
        <taxon>Fungi incertae sedis</taxon>
        <taxon>Chytridiomycota</taxon>
        <taxon>Chytridiomycota incertae sedis</taxon>
        <taxon>Chytridiomycetes</taxon>
        <taxon>Chytridiomycetes incertae sedis</taxon>
        <taxon>Blyttiomyces</taxon>
    </lineage>
</organism>
<feature type="compositionally biased region" description="Low complexity" evidence="1">
    <location>
        <begin position="21"/>
        <end position="37"/>
    </location>
</feature>
<dbReference type="SUPFAM" id="SSF50998">
    <property type="entry name" value="Quinoprotein alcohol dehydrogenase-like"/>
    <property type="match status" value="1"/>
</dbReference>
<keyword evidence="4" id="KW-1185">Reference proteome</keyword>
<dbReference type="InterPro" id="IPR015943">
    <property type="entry name" value="WD40/YVTN_repeat-like_dom_sf"/>
</dbReference>
<proteinExistence type="predicted"/>
<feature type="region of interest" description="Disordered" evidence="1">
    <location>
        <begin position="1"/>
        <end position="41"/>
    </location>
</feature>
<gene>
    <name evidence="3" type="ORF">BDK51DRAFT_52285</name>
</gene>
<protein>
    <submittedName>
        <fullName evidence="3">Quinon protein alcohol dehydrogenase-like superfamily</fullName>
    </submittedName>
</protein>
<evidence type="ECO:0000259" key="2">
    <source>
        <dbReference type="Pfam" id="PF13360"/>
    </source>
</evidence>
<dbReference type="OrthoDB" id="416253at2759"/>
<dbReference type="AlphaFoldDB" id="A0A4P9WGA0"/>
<dbReference type="InterPro" id="IPR011047">
    <property type="entry name" value="Quinoprotein_ADH-like_sf"/>
</dbReference>
<feature type="compositionally biased region" description="Pro residues" evidence="1">
    <location>
        <begin position="10"/>
        <end position="20"/>
    </location>
</feature>
<dbReference type="SMART" id="SM00564">
    <property type="entry name" value="PQQ"/>
    <property type="match status" value="5"/>
</dbReference>
<evidence type="ECO:0000313" key="4">
    <source>
        <dbReference type="Proteomes" id="UP000269721"/>
    </source>
</evidence>
<dbReference type="Gene3D" id="2.130.10.10">
    <property type="entry name" value="YVTN repeat-like/Quinoprotein amine dehydrogenase"/>
    <property type="match status" value="1"/>
</dbReference>
<dbReference type="PANTHER" id="PTHR34512">
    <property type="entry name" value="CELL SURFACE PROTEIN"/>
    <property type="match status" value="1"/>
</dbReference>
<dbReference type="Gene3D" id="2.40.10.480">
    <property type="match status" value="1"/>
</dbReference>
<feature type="compositionally biased region" description="Pro residues" evidence="1">
    <location>
        <begin position="341"/>
        <end position="353"/>
    </location>
</feature>
<feature type="region of interest" description="Disordered" evidence="1">
    <location>
        <begin position="322"/>
        <end position="354"/>
    </location>
</feature>
<feature type="domain" description="Pyrrolo-quinoline quinone repeat" evidence="2">
    <location>
        <begin position="59"/>
        <end position="218"/>
    </location>
</feature>
<dbReference type="PANTHER" id="PTHR34512:SF30">
    <property type="entry name" value="OUTER MEMBRANE PROTEIN ASSEMBLY FACTOR BAMB"/>
    <property type="match status" value="1"/>
</dbReference>
<dbReference type="Pfam" id="PF13360">
    <property type="entry name" value="PQQ_2"/>
    <property type="match status" value="1"/>
</dbReference>
<dbReference type="InterPro" id="IPR018391">
    <property type="entry name" value="PQQ_b-propeller_rpt"/>
</dbReference>
<sequence>MGNIPSSKPSSPPPQQPVGSPPGNALPEGNPPAFENAPEPPAYPTTAPDLLFVACLTTLLAIDKRTGAEHWRFNLPGELWHLASVIASIDGALLYVGWLNTLAVLDSSTGKVVSSCDCYGDAKDDVLVLPVGAEVEVEQGSEAAAPAPWVFVGQENRVRALEARTGETLWTYDIDPARASVAGQRTPALLYEDGVLFCAVDAAVVALDPRTGRELWKTFPEKIRASNMSLATVETRSGQLAGDIRSEAQRNIIGVAINGSVLAVDKSTGDIVWKNSLRGLGSGEVILAGGGEFFYAGTHGRVQTVATLQGGDSWRSEVISRRPIPPMPMPPRRRRQRRPAIPTPPQPILPPHFPTRHINRHQLAVRDHEEVRVVDERVGGACAGAELAILPGEVVDVVGVDGADYAA</sequence>
<dbReference type="EMBL" id="KZ995308">
    <property type="protein sequence ID" value="RKO90935.1"/>
    <property type="molecule type" value="Genomic_DNA"/>
</dbReference>
<evidence type="ECO:0000256" key="1">
    <source>
        <dbReference type="SAM" id="MobiDB-lite"/>
    </source>
</evidence>